<dbReference type="AlphaFoldDB" id="A0A8H4QSJ4"/>
<sequence>MQLKLSTAFISLVAFAASGGNALICNEALRFGNATVTPANPNVGSTINILVDFRCAVQHSGNVPQFVDYTLEVLPADNNGFESPIILARHTLAAGALSDTLTATIPNALTPGAPYNLAITNVHSVNDKDGKPFLTSGGFIPIEPIVASS</sequence>
<name>A0A8H4QSJ4_9AGAR</name>
<organism evidence="2 3">
    <name type="scientific">Agrocybe pediades</name>
    <dbReference type="NCBI Taxonomy" id="84607"/>
    <lineage>
        <taxon>Eukaryota</taxon>
        <taxon>Fungi</taxon>
        <taxon>Dikarya</taxon>
        <taxon>Basidiomycota</taxon>
        <taxon>Agaricomycotina</taxon>
        <taxon>Agaricomycetes</taxon>
        <taxon>Agaricomycetidae</taxon>
        <taxon>Agaricales</taxon>
        <taxon>Agaricineae</taxon>
        <taxon>Strophariaceae</taxon>
        <taxon>Agrocybe</taxon>
    </lineage>
</organism>
<gene>
    <name evidence="2" type="ORF">D9613_011220</name>
</gene>
<evidence type="ECO:0000256" key="1">
    <source>
        <dbReference type="SAM" id="SignalP"/>
    </source>
</evidence>
<reference evidence="2 3" key="1">
    <citation type="submission" date="2019-12" db="EMBL/GenBank/DDBJ databases">
        <authorList>
            <person name="Floudas D."/>
            <person name="Bentzer J."/>
            <person name="Ahren D."/>
            <person name="Johansson T."/>
            <person name="Persson P."/>
            <person name="Tunlid A."/>
        </authorList>
    </citation>
    <scope>NUCLEOTIDE SEQUENCE [LARGE SCALE GENOMIC DNA]</scope>
    <source>
        <strain evidence="2 3">CBS 102.39</strain>
    </source>
</reference>
<dbReference type="Proteomes" id="UP000521872">
    <property type="component" value="Unassembled WGS sequence"/>
</dbReference>
<evidence type="ECO:0000313" key="2">
    <source>
        <dbReference type="EMBL" id="KAF4616083.1"/>
    </source>
</evidence>
<dbReference type="EMBL" id="JAACJL010000032">
    <property type="protein sequence ID" value="KAF4616083.1"/>
    <property type="molecule type" value="Genomic_DNA"/>
</dbReference>
<feature type="signal peptide" evidence="1">
    <location>
        <begin position="1"/>
        <end position="22"/>
    </location>
</feature>
<keyword evidence="1" id="KW-0732">Signal</keyword>
<accession>A0A8H4QSJ4</accession>
<protein>
    <submittedName>
        <fullName evidence="2">Uncharacterized protein</fullName>
    </submittedName>
</protein>
<proteinExistence type="predicted"/>
<keyword evidence="3" id="KW-1185">Reference proteome</keyword>
<evidence type="ECO:0000313" key="3">
    <source>
        <dbReference type="Proteomes" id="UP000521872"/>
    </source>
</evidence>
<feature type="chain" id="PRO_5034817083" evidence="1">
    <location>
        <begin position="23"/>
        <end position="149"/>
    </location>
</feature>
<comment type="caution">
    <text evidence="2">The sequence shown here is derived from an EMBL/GenBank/DDBJ whole genome shotgun (WGS) entry which is preliminary data.</text>
</comment>